<keyword evidence="3 10" id="KW-0812">Transmembrane</keyword>
<sequence length="516" mass="59083">MISVLKKYLERNRHGHVVEEFKDLHLSHPNYPSLYSITDTLDVLGIENMAANVPKNQLENLPDSFIASVKSETMEGFVFVSKSSDIITYETESDEKHSLPIDEFRGLWDGLILAVEKNEKAAELKKSNLILPISFGLLILIFLVSIFAYGFEIYGLIFRALSLVGLFVSIFILQEKNEEANELVSKICSFSVNTSCDSVIKSKNSQITKWLSFTDLPILLFSINFMAVSLGNSSFGTIGLLSILSVPVCLYSIYLQKATLKKWCILCLVISSVVIGQSVLYALNMDFLDIHLTAVIQYSIIAAICTAIWFYTKKIMEERKDLANRNKDLFRFKRNFSLFDFLSPEVKEKDELIALKPISIGNPNAALTLRLFLSPSCGHCHTAYKKGKEFAEMYPEKVKLAVYFNLNIENSDNPYLEVARNLLEIHFSGSNILEAIEDWHVLNLGLENWLKKWKQQTISTEAEMELNNQYQWCVKNEFNYTPVKIMDHKLLPREYEIDEIKYFLSELEDQKSEKSH</sequence>
<evidence type="ECO:0000256" key="8">
    <source>
        <dbReference type="ARBA" id="ARBA00023157"/>
    </source>
</evidence>
<reference evidence="12 13" key="1">
    <citation type="submission" date="2018-10" db="EMBL/GenBank/DDBJ databases">
        <title>Genomic Encyclopedia of Archaeal and Bacterial Type Strains, Phase II (KMG-II): from individual species to whole genera.</title>
        <authorList>
            <person name="Goeker M."/>
        </authorList>
    </citation>
    <scope>NUCLEOTIDE SEQUENCE [LARGE SCALE GENOMIC DNA]</scope>
    <source>
        <strain evidence="12 13">DSM 29537</strain>
    </source>
</reference>
<dbReference type="EMBL" id="RBLC01000001">
    <property type="protein sequence ID" value="RKS25780.1"/>
    <property type="molecule type" value="Genomic_DNA"/>
</dbReference>
<dbReference type="AlphaFoldDB" id="A0A495MK76"/>
<keyword evidence="9" id="KW-0676">Redox-active center</keyword>
<dbReference type="Gene3D" id="1.20.1440.130">
    <property type="entry name" value="VKOR domain"/>
    <property type="match status" value="1"/>
</dbReference>
<feature type="domain" description="Vitamin K epoxide reductase" evidence="11">
    <location>
        <begin position="158"/>
        <end position="279"/>
    </location>
</feature>
<organism evidence="12 13">
    <name type="scientific">Flavobacterium endophyticum</name>
    <dbReference type="NCBI Taxonomy" id="1540163"/>
    <lineage>
        <taxon>Bacteria</taxon>
        <taxon>Pseudomonadati</taxon>
        <taxon>Bacteroidota</taxon>
        <taxon>Flavobacteriia</taxon>
        <taxon>Flavobacteriales</taxon>
        <taxon>Flavobacteriaceae</taxon>
        <taxon>Flavobacterium</taxon>
    </lineage>
</organism>
<keyword evidence="6" id="KW-0560">Oxidoreductase</keyword>
<evidence type="ECO:0000256" key="5">
    <source>
        <dbReference type="ARBA" id="ARBA00022989"/>
    </source>
</evidence>
<evidence type="ECO:0000256" key="9">
    <source>
        <dbReference type="ARBA" id="ARBA00023284"/>
    </source>
</evidence>
<evidence type="ECO:0000256" key="10">
    <source>
        <dbReference type="SAM" id="Phobius"/>
    </source>
</evidence>
<evidence type="ECO:0000313" key="12">
    <source>
        <dbReference type="EMBL" id="RKS25780.1"/>
    </source>
</evidence>
<dbReference type="Proteomes" id="UP000277579">
    <property type="component" value="Unassembled WGS sequence"/>
</dbReference>
<feature type="transmembrane region" description="Helical" evidence="10">
    <location>
        <begin position="210"/>
        <end position="228"/>
    </location>
</feature>
<evidence type="ECO:0000256" key="1">
    <source>
        <dbReference type="ARBA" id="ARBA00004141"/>
    </source>
</evidence>
<gene>
    <name evidence="12" type="ORF">CLV94_0824</name>
</gene>
<keyword evidence="7 10" id="KW-0472">Membrane</keyword>
<dbReference type="RefSeq" id="WP_147406568.1">
    <property type="nucleotide sequence ID" value="NZ_RBLC01000001.1"/>
</dbReference>
<comment type="subcellular location">
    <subcellularLocation>
        <location evidence="1">Membrane</location>
        <topology evidence="1">Multi-pass membrane protein</topology>
    </subcellularLocation>
</comment>
<dbReference type="CDD" id="cd12921">
    <property type="entry name" value="VKOR_4"/>
    <property type="match status" value="1"/>
</dbReference>
<keyword evidence="4" id="KW-0874">Quinone</keyword>
<dbReference type="InterPro" id="IPR036249">
    <property type="entry name" value="Thioredoxin-like_sf"/>
</dbReference>
<evidence type="ECO:0000256" key="4">
    <source>
        <dbReference type="ARBA" id="ARBA00022719"/>
    </source>
</evidence>
<protein>
    <submittedName>
        <fullName evidence="12">Thioredoxin-like protein</fullName>
    </submittedName>
</protein>
<dbReference type="SUPFAM" id="SSF52833">
    <property type="entry name" value="Thioredoxin-like"/>
    <property type="match status" value="1"/>
</dbReference>
<dbReference type="GO" id="GO:0048038">
    <property type="term" value="F:quinone binding"/>
    <property type="evidence" value="ECO:0007669"/>
    <property type="project" value="UniProtKB-KW"/>
</dbReference>
<name>A0A495MK76_9FLAO</name>
<feature type="transmembrane region" description="Helical" evidence="10">
    <location>
        <begin position="263"/>
        <end position="283"/>
    </location>
</feature>
<dbReference type="GO" id="GO:0016020">
    <property type="term" value="C:membrane"/>
    <property type="evidence" value="ECO:0007669"/>
    <property type="project" value="UniProtKB-SubCell"/>
</dbReference>
<accession>A0A495MK76</accession>
<dbReference type="OrthoDB" id="1100563at2"/>
<keyword evidence="5 10" id="KW-1133">Transmembrane helix</keyword>
<dbReference type="InterPro" id="IPR038354">
    <property type="entry name" value="VKOR_sf"/>
</dbReference>
<evidence type="ECO:0000256" key="2">
    <source>
        <dbReference type="ARBA" id="ARBA00006214"/>
    </source>
</evidence>
<dbReference type="Pfam" id="PF07884">
    <property type="entry name" value="VKOR"/>
    <property type="match status" value="1"/>
</dbReference>
<keyword evidence="13" id="KW-1185">Reference proteome</keyword>
<comment type="caution">
    <text evidence="12">The sequence shown here is derived from an EMBL/GenBank/DDBJ whole genome shotgun (WGS) entry which is preliminary data.</text>
</comment>
<feature type="transmembrane region" description="Helical" evidence="10">
    <location>
        <begin position="156"/>
        <end position="173"/>
    </location>
</feature>
<evidence type="ECO:0000256" key="6">
    <source>
        <dbReference type="ARBA" id="ARBA00023002"/>
    </source>
</evidence>
<dbReference type="InterPro" id="IPR012932">
    <property type="entry name" value="VKOR"/>
</dbReference>
<feature type="transmembrane region" description="Helical" evidence="10">
    <location>
        <begin position="129"/>
        <end position="150"/>
    </location>
</feature>
<keyword evidence="8" id="KW-1015">Disulfide bond</keyword>
<evidence type="ECO:0000256" key="7">
    <source>
        <dbReference type="ARBA" id="ARBA00023136"/>
    </source>
</evidence>
<comment type="similarity">
    <text evidence="2">Belongs to the VKOR family.</text>
</comment>
<dbReference type="GO" id="GO:0016491">
    <property type="term" value="F:oxidoreductase activity"/>
    <property type="evidence" value="ECO:0007669"/>
    <property type="project" value="UniProtKB-KW"/>
</dbReference>
<feature type="transmembrane region" description="Helical" evidence="10">
    <location>
        <begin position="234"/>
        <end position="254"/>
    </location>
</feature>
<evidence type="ECO:0000256" key="3">
    <source>
        <dbReference type="ARBA" id="ARBA00022692"/>
    </source>
</evidence>
<evidence type="ECO:0000313" key="13">
    <source>
        <dbReference type="Proteomes" id="UP000277579"/>
    </source>
</evidence>
<feature type="transmembrane region" description="Helical" evidence="10">
    <location>
        <begin position="295"/>
        <end position="312"/>
    </location>
</feature>
<proteinExistence type="inferred from homology"/>
<evidence type="ECO:0000259" key="11">
    <source>
        <dbReference type="Pfam" id="PF07884"/>
    </source>
</evidence>
<dbReference type="Gene3D" id="3.40.30.10">
    <property type="entry name" value="Glutaredoxin"/>
    <property type="match status" value="1"/>
</dbReference>